<feature type="transmembrane region" description="Helical" evidence="1">
    <location>
        <begin position="12"/>
        <end position="33"/>
    </location>
</feature>
<comment type="caution">
    <text evidence="2">The sequence shown here is derived from an EMBL/GenBank/DDBJ whole genome shotgun (WGS) entry which is preliminary data.</text>
</comment>
<keyword evidence="1" id="KW-0472">Membrane</keyword>
<organism evidence="2 3">
    <name type="scientific">Haloarcula rubra</name>
    <dbReference type="NCBI Taxonomy" id="2487747"/>
    <lineage>
        <taxon>Archaea</taxon>
        <taxon>Methanobacteriati</taxon>
        <taxon>Methanobacteriota</taxon>
        <taxon>Stenosarchaea group</taxon>
        <taxon>Halobacteria</taxon>
        <taxon>Halobacteriales</taxon>
        <taxon>Haloarculaceae</taxon>
        <taxon>Haloarcula</taxon>
    </lineage>
</organism>
<feature type="transmembrane region" description="Helical" evidence="1">
    <location>
        <begin position="107"/>
        <end position="129"/>
    </location>
</feature>
<feature type="transmembrane region" description="Helical" evidence="1">
    <location>
        <begin position="53"/>
        <end position="71"/>
    </location>
</feature>
<keyword evidence="1" id="KW-0812">Transmembrane</keyword>
<dbReference type="EMBL" id="RKLR01000006">
    <property type="protein sequence ID" value="MBX0324399.1"/>
    <property type="molecule type" value="Genomic_DNA"/>
</dbReference>
<keyword evidence="1" id="KW-1133">Transmembrane helix</keyword>
<evidence type="ECO:0008006" key="4">
    <source>
        <dbReference type="Google" id="ProtNLM"/>
    </source>
</evidence>
<sequence length="146" mass="16819">MTHMHSPIIPRKFYQIVFLIAGVYNITWGLYSSIQPQWFFHVARMEPMRHPEIFATLGMIVGLYGVLYLAVARSLDRGWLIVAVGLAGKILGPIGMAFLVLSGDWPVRAVILILTNDLIWWIPFGLYLYDYWPQDERRAIDPDNLQ</sequence>
<protein>
    <recommendedName>
        <fullName evidence="4">Alkyl hydroperoxide reductase</fullName>
    </recommendedName>
</protein>
<feature type="transmembrane region" description="Helical" evidence="1">
    <location>
        <begin position="78"/>
        <end position="101"/>
    </location>
</feature>
<name>A0AAW4PUT0_9EURY</name>
<accession>A0AAW4PUT0</accession>
<gene>
    <name evidence="2" type="ORF">EGH21_15320</name>
</gene>
<dbReference type="Proteomes" id="UP001430377">
    <property type="component" value="Unassembled WGS sequence"/>
</dbReference>
<evidence type="ECO:0000313" key="3">
    <source>
        <dbReference type="Proteomes" id="UP001430377"/>
    </source>
</evidence>
<evidence type="ECO:0000256" key="1">
    <source>
        <dbReference type="SAM" id="Phobius"/>
    </source>
</evidence>
<dbReference type="AlphaFoldDB" id="A0AAW4PUT0"/>
<proteinExistence type="predicted"/>
<evidence type="ECO:0000313" key="2">
    <source>
        <dbReference type="EMBL" id="MBX0324399.1"/>
    </source>
</evidence>
<reference evidence="2 3" key="1">
    <citation type="submission" date="2021-06" db="EMBL/GenBank/DDBJ databases">
        <title>Halomicroarcula sp. a new haloarchaeum isolated from saline soil.</title>
        <authorList>
            <person name="Duran-Viseras A."/>
            <person name="Sanchez-Porro C."/>
            <person name="Ventosa A."/>
        </authorList>
    </citation>
    <scope>NUCLEOTIDE SEQUENCE [LARGE SCALE GENOMIC DNA]</scope>
    <source>
        <strain evidence="2 3">F13</strain>
    </source>
</reference>
<keyword evidence="3" id="KW-1185">Reference proteome</keyword>